<dbReference type="Gene3D" id="3.60.15.10">
    <property type="entry name" value="Ribonuclease Z/Hydroxyacylglutathione hydrolase-like"/>
    <property type="match status" value="1"/>
</dbReference>
<dbReference type="Proteomes" id="UP000712157">
    <property type="component" value="Unassembled WGS sequence"/>
</dbReference>
<accession>A0A949JWZ9</accession>
<sequence length="248" mass="27802">MKYQIEKIGTGTWLIEEYDENVKVYMYLLAGNREAVLIDAGMGMIPLKEAVSSLTDLPVKVLLTHGHIDHIGGTGAFPEVYLHEKDMATYRLHDSDYRGLLGNYDIPALQKSLRPVRDGTIFDLGGRSLRVIHTPGHSVGSVCVLDQENGWLFTGDTCCRGHVLLHMDYSASVEVYEESVKKLLEERENYNLTWPAHHDKPVQPEILCQYLEAAQGIISGNMCAEKTVNQGRCARLLTYHDIGIVYPV</sequence>
<dbReference type="SMART" id="SM00849">
    <property type="entry name" value="Lactamase_B"/>
    <property type="match status" value="1"/>
</dbReference>
<dbReference type="AlphaFoldDB" id="A0A949JWZ9"/>
<comment type="caution">
    <text evidence="2">The sequence shown here is derived from an EMBL/GenBank/DDBJ whole genome shotgun (WGS) entry which is preliminary data.</text>
</comment>
<evidence type="ECO:0000259" key="1">
    <source>
        <dbReference type="SMART" id="SM00849"/>
    </source>
</evidence>
<dbReference type="InterPro" id="IPR001279">
    <property type="entry name" value="Metallo-B-lactamas"/>
</dbReference>
<evidence type="ECO:0000313" key="2">
    <source>
        <dbReference type="EMBL" id="MBU9735626.1"/>
    </source>
</evidence>
<dbReference type="EMBL" id="JAHQCW010000004">
    <property type="protein sequence ID" value="MBU9735626.1"/>
    <property type="molecule type" value="Genomic_DNA"/>
</dbReference>
<name>A0A949JWZ9_9FIRM</name>
<dbReference type="PANTHER" id="PTHR42951:SF22">
    <property type="entry name" value="METALLO BETA-LACTAMASE SUPERFAMILY LIPOPROTEIN"/>
    <property type="match status" value="1"/>
</dbReference>
<proteinExistence type="predicted"/>
<keyword evidence="3" id="KW-1185">Reference proteome</keyword>
<organism evidence="2 3">
    <name type="scientific">Diplocloster agilis</name>
    <dbReference type="NCBI Taxonomy" id="2850323"/>
    <lineage>
        <taxon>Bacteria</taxon>
        <taxon>Bacillati</taxon>
        <taxon>Bacillota</taxon>
        <taxon>Clostridia</taxon>
        <taxon>Lachnospirales</taxon>
        <taxon>Lachnospiraceae</taxon>
        <taxon>Diplocloster</taxon>
    </lineage>
</organism>
<protein>
    <submittedName>
        <fullName evidence="2">MBL fold metallo-hydrolase</fullName>
    </submittedName>
</protein>
<dbReference type="InterPro" id="IPR036866">
    <property type="entry name" value="RibonucZ/Hydroxyglut_hydro"/>
</dbReference>
<dbReference type="Pfam" id="PF00753">
    <property type="entry name" value="Lactamase_B"/>
    <property type="match status" value="1"/>
</dbReference>
<dbReference type="SUPFAM" id="SSF56281">
    <property type="entry name" value="Metallo-hydrolase/oxidoreductase"/>
    <property type="match status" value="1"/>
</dbReference>
<evidence type="ECO:0000313" key="3">
    <source>
        <dbReference type="Proteomes" id="UP000712157"/>
    </source>
</evidence>
<dbReference type="RefSeq" id="WP_158342261.1">
    <property type="nucleotide sequence ID" value="NZ_JAHQCW010000004.1"/>
</dbReference>
<reference evidence="2" key="1">
    <citation type="submission" date="2021-06" db="EMBL/GenBank/DDBJ databases">
        <title>Description of novel taxa of the family Lachnospiraceae.</title>
        <authorList>
            <person name="Chaplin A.V."/>
            <person name="Sokolova S.R."/>
            <person name="Pikina A.P."/>
            <person name="Korzhanova M."/>
            <person name="Belova V."/>
            <person name="Korostin D."/>
            <person name="Efimov B.A."/>
        </authorList>
    </citation>
    <scope>NUCLEOTIDE SEQUENCE</scope>
    <source>
        <strain evidence="2">ASD5720</strain>
    </source>
</reference>
<dbReference type="PANTHER" id="PTHR42951">
    <property type="entry name" value="METALLO-BETA-LACTAMASE DOMAIN-CONTAINING"/>
    <property type="match status" value="1"/>
</dbReference>
<dbReference type="InterPro" id="IPR050855">
    <property type="entry name" value="NDM-1-like"/>
</dbReference>
<feature type="domain" description="Metallo-beta-lactamase" evidence="1">
    <location>
        <begin position="23"/>
        <end position="197"/>
    </location>
</feature>
<gene>
    <name evidence="2" type="ORF">KTH89_03690</name>
</gene>